<evidence type="ECO:0000256" key="1">
    <source>
        <dbReference type="ARBA" id="ARBA00004123"/>
    </source>
</evidence>
<dbReference type="AlphaFoldDB" id="A0A1X7UNV8"/>
<evidence type="ECO:0000256" key="4">
    <source>
        <dbReference type="ARBA" id="ARBA00022833"/>
    </source>
</evidence>
<evidence type="ECO:0000259" key="6">
    <source>
        <dbReference type="Pfam" id="PF05699"/>
    </source>
</evidence>
<dbReference type="Proteomes" id="UP000007879">
    <property type="component" value="Unassembled WGS sequence"/>
</dbReference>
<reference evidence="7" key="2">
    <citation type="submission" date="2017-05" db="UniProtKB">
        <authorList>
            <consortium name="EnsemblMetazoa"/>
        </authorList>
    </citation>
    <scope>IDENTIFICATION</scope>
</reference>
<dbReference type="InterPro" id="IPR012337">
    <property type="entry name" value="RNaseH-like_sf"/>
</dbReference>
<dbReference type="GO" id="GO:0046983">
    <property type="term" value="F:protein dimerization activity"/>
    <property type="evidence" value="ECO:0007669"/>
    <property type="project" value="InterPro"/>
</dbReference>
<dbReference type="GO" id="GO:0005634">
    <property type="term" value="C:nucleus"/>
    <property type="evidence" value="ECO:0007669"/>
    <property type="project" value="UniProtKB-SubCell"/>
</dbReference>
<protein>
    <recommendedName>
        <fullName evidence="6">HAT C-terminal dimerisation domain-containing protein</fullName>
    </recommendedName>
</protein>
<dbReference type="SUPFAM" id="SSF53098">
    <property type="entry name" value="Ribonuclease H-like"/>
    <property type="match status" value="1"/>
</dbReference>
<dbReference type="PANTHER" id="PTHR46481:SF10">
    <property type="entry name" value="ZINC FINGER BED DOMAIN-CONTAINING PROTEIN 39"/>
    <property type="match status" value="1"/>
</dbReference>
<evidence type="ECO:0000313" key="7">
    <source>
        <dbReference type="EnsemblMetazoa" id="Aqu2.1.29199_001"/>
    </source>
</evidence>
<comment type="subcellular location">
    <subcellularLocation>
        <location evidence="1">Nucleus</location>
    </subcellularLocation>
</comment>
<accession>A0A1X7UNV8</accession>
<dbReference type="InParanoid" id="A0A1X7UNV8"/>
<organism evidence="7">
    <name type="scientific">Amphimedon queenslandica</name>
    <name type="common">Sponge</name>
    <dbReference type="NCBI Taxonomy" id="400682"/>
    <lineage>
        <taxon>Eukaryota</taxon>
        <taxon>Metazoa</taxon>
        <taxon>Porifera</taxon>
        <taxon>Demospongiae</taxon>
        <taxon>Heteroscleromorpha</taxon>
        <taxon>Haplosclerida</taxon>
        <taxon>Niphatidae</taxon>
        <taxon>Amphimedon</taxon>
    </lineage>
</organism>
<sequence>MGDKKNHLVITTTDIENLSCVVSVMSYFSEATNILQCDQEPTFNRVIPVIDSLENALISCSRANAAKNALCEALLHSLQNRFSYLLTSSLHQAATALDPRVKLTFTSDASPPGKVFIFSSSAVKEKVKELLPQYKAEETVSNISVETVDSEPSRKKSLLDFGTASQRPSSINNDAVELEAYFAHPILDIKPLKFLMDRQDGPLQSLAMQLLTIPCSSSAERLFSKAGIVLSQRRSRLQSTLIEQLLFFK</sequence>
<evidence type="ECO:0000313" key="8">
    <source>
        <dbReference type="Proteomes" id="UP000007879"/>
    </source>
</evidence>
<dbReference type="PANTHER" id="PTHR46481">
    <property type="entry name" value="ZINC FINGER BED DOMAIN-CONTAINING PROTEIN 4"/>
    <property type="match status" value="1"/>
</dbReference>
<reference evidence="8" key="1">
    <citation type="journal article" date="2010" name="Nature">
        <title>The Amphimedon queenslandica genome and the evolution of animal complexity.</title>
        <authorList>
            <person name="Srivastava M."/>
            <person name="Simakov O."/>
            <person name="Chapman J."/>
            <person name="Fahey B."/>
            <person name="Gauthier M.E."/>
            <person name="Mitros T."/>
            <person name="Richards G.S."/>
            <person name="Conaco C."/>
            <person name="Dacre M."/>
            <person name="Hellsten U."/>
            <person name="Larroux C."/>
            <person name="Putnam N.H."/>
            <person name="Stanke M."/>
            <person name="Adamska M."/>
            <person name="Darling A."/>
            <person name="Degnan S.M."/>
            <person name="Oakley T.H."/>
            <person name="Plachetzki D.C."/>
            <person name="Zhai Y."/>
            <person name="Adamski M."/>
            <person name="Calcino A."/>
            <person name="Cummins S.F."/>
            <person name="Goodstein D.M."/>
            <person name="Harris C."/>
            <person name="Jackson D.J."/>
            <person name="Leys S.P."/>
            <person name="Shu S."/>
            <person name="Woodcroft B.J."/>
            <person name="Vervoort M."/>
            <person name="Kosik K.S."/>
            <person name="Manning G."/>
            <person name="Degnan B.M."/>
            <person name="Rokhsar D.S."/>
        </authorList>
    </citation>
    <scope>NUCLEOTIDE SEQUENCE [LARGE SCALE GENOMIC DNA]</scope>
</reference>
<dbReference type="KEGG" id="aqu:105313070"/>
<gene>
    <name evidence="7" type="primary">105313070</name>
</gene>
<dbReference type="InterPro" id="IPR052035">
    <property type="entry name" value="ZnF_BED_domain_contain"/>
</dbReference>
<dbReference type="Pfam" id="PF05699">
    <property type="entry name" value="Dimer_Tnp_hAT"/>
    <property type="match status" value="1"/>
</dbReference>
<dbReference type="EnsemblMetazoa" id="XM_011406199.1">
    <property type="protein sequence ID" value="XP_011404501.1"/>
    <property type="gene ID" value="LOC105313070"/>
</dbReference>
<keyword evidence="5" id="KW-0539">Nucleus</keyword>
<keyword evidence="4" id="KW-0862">Zinc</keyword>
<proteinExistence type="predicted"/>
<feature type="domain" description="HAT C-terminal dimerisation" evidence="6">
    <location>
        <begin position="177"/>
        <end position="248"/>
    </location>
</feature>
<evidence type="ECO:0000256" key="2">
    <source>
        <dbReference type="ARBA" id="ARBA00022723"/>
    </source>
</evidence>
<dbReference type="InterPro" id="IPR008906">
    <property type="entry name" value="HATC_C_dom"/>
</dbReference>
<name>A0A1X7UNV8_AMPQE</name>
<dbReference type="EnsemblMetazoa" id="Aqu2.1.29199_001">
    <property type="protein sequence ID" value="Aqu2.1.29199_001"/>
    <property type="gene ID" value="Aqu2.1.29199"/>
</dbReference>
<dbReference type="OrthoDB" id="10057873at2759"/>
<keyword evidence="8" id="KW-1185">Reference proteome</keyword>
<keyword evidence="3" id="KW-0863">Zinc-finger</keyword>
<evidence type="ECO:0000256" key="3">
    <source>
        <dbReference type="ARBA" id="ARBA00022771"/>
    </source>
</evidence>
<keyword evidence="2" id="KW-0479">Metal-binding</keyword>
<evidence type="ECO:0000256" key="5">
    <source>
        <dbReference type="ARBA" id="ARBA00023242"/>
    </source>
</evidence>
<dbReference type="GO" id="GO:0008270">
    <property type="term" value="F:zinc ion binding"/>
    <property type="evidence" value="ECO:0007669"/>
    <property type="project" value="UniProtKB-KW"/>
</dbReference>